<feature type="repeat" description="ANK" evidence="3">
    <location>
        <begin position="1534"/>
        <end position="1558"/>
    </location>
</feature>
<dbReference type="InterPro" id="IPR002110">
    <property type="entry name" value="Ankyrin_rpt"/>
</dbReference>
<feature type="compositionally biased region" description="Basic and acidic residues" evidence="4">
    <location>
        <begin position="616"/>
        <end position="632"/>
    </location>
</feature>
<proteinExistence type="predicted"/>
<feature type="region of interest" description="Disordered" evidence="4">
    <location>
        <begin position="1127"/>
        <end position="1164"/>
    </location>
</feature>
<protein>
    <recommendedName>
        <fullName evidence="7">Ankyrin repeat protein</fullName>
    </recommendedName>
</protein>
<dbReference type="Pfam" id="PF12796">
    <property type="entry name" value="Ank_2"/>
    <property type="match status" value="1"/>
</dbReference>
<keyword evidence="1" id="KW-0677">Repeat</keyword>
<feature type="region of interest" description="Disordered" evidence="4">
    <location>
        <begin position="591"/>
        <end position="638"/>
    </location>
</feature>
<feature type="region of interest" description="Disordered" evidence="4">
    <location>
        <begin position="915"/>
        <end position="939"/>
    </location>
</feature>
<evidence type="ECO:0000256" key="3">
    <source>
        <dbReference type="PROSITE-ProRule" id="PRU00023"/>
    </source>
</evidence>
<evidence type="ECO:0000313" key="5">
    <source>
        <dbReference type="EMBL" id="OSX59942.1"/>
    </source>
</evidence>
<evidence type="ECO:0000313" key="6">
    <source>
        <dbReference type="Proteomes" id="UP000194127"/>
    </source>
</evidence>
<dbReference type="PROSITE" id="PS50088">
    <property type="entry name" value="ANK_REPEAT"/>
    <property type="match status" value="2"/>
</dbReference>
<feature type="compositionally biased region" description="Acidic residues" evidence="4">
    <location>
        <begin position="1145"/>
        <end position="1159"/>
    </location>
</feature>
<keyword evidence="6" id="KW-1185">Reference proteome</keyword>
<keyword evidence="2 3" id="KW-0040">ANK repeat</keyword>
<feature type="region of interest" description="Disordered" evidence="4">
    <location>
        <begin position="1298"/>
        <end position="1321"/>
    </location>
</feature>
<dbReference type="OrthoDB" id="539213at2759"/>
<feature type="compositionally biased region" description="Basic residues" evidence="4">
    <location>
        <begin position="1302"/>
        <end position="1317"/>
    </location>
</feature>
<dbReference type="Gene3D" id="1.25.40.20">
    <property type="entry name" value="Ankyrin repeat-containing domain"/>
    <property type="match status" value="3"/>
</dbReference>
<dbReference type="PANTHER" id="PTHR24198:SF165">
    <property type="entry name" value="ANKYRIN REPEAT-CONTAINING PROTEIN-RELATED"/>
    <property type="match status" value="1"/>
</dbReference>
<evidence type="ECO:0000256" key="1">
    <source>
        <dbReference type="ARBA" id="ARBA00022737"/>
    </source>
</evidence>
<dbReference type="Proteomes" id="UP000194127">
    <property type="component" value="Unassembled WGS sequence"/>
</dbReference>
<dbReference type="PROSITE" id="PS50297">
    <property type="entry name" value="ANK_REP_REGION"/>
    <property type="match status" value="2"/>
</dbReference>
<dbReference type="STRING" id="670580.A0A1X6MUP0"/>
<reference evidence="5 6" key="1">
    <citation type="submission" date="2017-04" db="EMBL/GenBank/DDBJ databases">
        <title>Genome Sequence of the Model Brown-Rot Fungus Postia placenta SB12.</title>
        <authorList>
            <consortium name="DOE Joint Genome Institute"/>
            <person name="Gaskell J."/>
            <person name="Kersten P."/>
            <person name="Larrondo L.F."/>
            <person name="Canessa P."/>
            <person name="Martinez D."/>
            <person name="Hibbett D."/>
            <person name="Schmoll M."/>
            <person name="Kubicek C.P."/>
            <person name="Martinez A.T."/>
            <person name="Yadav J."/>
            <person name="Master E."/>
            <person name="Magnuson J.K."/>
            <person name="James T."/>
            <person name="Yaver D."/>
            <person name="Berka R."/>
            <person name="Labutti K."/>
            <person name="Lipzen A."/>
            <person name="Aerts A."/>
            <person name="Barry K."/>
            <person name="Henrissat B."/>
            <person name="Blanchette R."/>
            <person name="Grigoriev I."/>
            <person name="Cullen D."/>
        </authorList>
    </citation>
    <scope>NUCLEOTIDE SEQUENCE [LARGE SCALE GENOMIC DNA]</scope>
    <source>
        <strain evidence="5 6">MAD-698-R-SB12</strain>
    </source>
</reference>
<dbReference type="EMBL" id="KZ110601">
    <property type="protein sequence ID" value="OSX59942.1"/>
    <property type="molecule type" value="Genomic_DNA"/>
</dbReference>
<dbReference type="GeneID" id="36333122"/>
<dbReference type="InterPro" id="IPR036770">
    <property type="entry name" value="Ankyrin_rpt-contain_sf"/>
</dbReference>
<dbReference type="SUPFAM" id="SSF48403">
    <property type="entry name" value="Ankyrin repeat"/>
    <property type="match status" value="2"/>
</dbReference>
<name>A0A1X6MUP0_9APHY</name>
<feature type="repeat" description="ANK" evidence="3">
    <location>
        <begin position="685"/>
        <end position="714"/>
    </location>
</feature>
<evidence type="ECO:0000256" key="4">
    <source>
        <dbReference type="SAM" id="MobiDB-lite"/>
    </source>
</evidence>
<evidence type="ECO:0008006" key="7">
    <source>
        <dbReference type="Google" id="ProtNLM"/>
    </source>
</evidence>
<organism evidence="5 6">
    <name type="scientific">Postia placenta MAD-698-R-SB12</name>
    <dbReference type="NCBI Taxonomy" id="670580"/>
    <lineage>
        <taxon>Eukaryota</taxon>
        <taxon>Fungi</taxon>
        <taxon>Dikarya</taxon>
        <taxon>Basidiomycota</taxon>
        <taxon>Agaricomycotina</taxon>
        <taxon>Agaricomycetes</taxon>
        <taxon>Polyporales</taxon>
        <taxon>Adustoporiaceae</taxon>
        <taxon>Rhodonia</taxon>
    </lineage>
</organism>
<dbReference type="PRINTS" id="PR01415">
    <property type="entry name" value="ANKYRIN"/>
</dbReference>
<dbReference type="PANTHER" id="PTHR24198">
    <property type="entry name" value="ANKYRIN REPEAT AND PROTEIN KINASE DOMAIN-CONTAINING PROTEIN"/>
    <property type="match status" value="1"/>
</dbReference>
<dbReference type="RefSeq" id="XP_024336736.1">
    <property type="nucleotide sequence ID" value="XM_024488173.1"/>
</dbReference>
<evidence type="ECO:0000256" key="2">
    <source>
        <dbReference type="ARBA" id="ARBA00023043"/>
    </source>
</evidence>
<sequence length="1792" mass="198465">MSQTPEAVAFLSHVAQLPKGPGAFDALSDVLQASIDDEAALRKLFATDKTNPRLNDPHVGLVDVFDAPTDIRTTRARVVKSESDLSAKFILPLSEDRRRQEGAPAMVQTFDEFKQTWALFTEGSLSQLIDWNNVVAAGGAVQACLNPVPASAKVSKRALHKYFHDTAYPTSDVDLFLYGMTTEEAEKKIQVIYEAVRDSVPWDVTCVRSRHTVSIHSQYPYRAVQVVLRLYRSPAEILAGFDVDAPCCAYDGRRVWANPRAIVAMMRQCNTVDMTRRSPSYEVRLAKYSSRDFEVYVPTLRRDDVDPMIFERAISRIRGLGRLLVLEKIRNGIVRDKYINARRALGGRPNALPERRKQSQRYKSDLKTDLIGLEMNDYDSGVSHIPYGPGWDARRIEGLVYQTVCILLPPIKLNYKGRRLHRHPAFFGTTSECLEDCCENCPEPENDEERQVQAKEDDTYVRGRVQFIEEDPGRQSISGSFNPIDVREWAEQAYIGTTVRFFKAIASGDRQAVATRVQEDAKHLDRRDHVGRTPLQVAVLSRAVDIACDLIEAGARLTPRIAGGRTALHLAARLNLADVGRKMLERSAINAEKAEASKSTAPQMAGGETRTVKANGGDEHKEGGEGDDRHDESDEGWVVEGRGQDVKVVKAVISVDEVQTIDDMDNEGKSDILDVNAADWDFVFTPMQYAIYAGSTAVVDVLIAHGADVSLVTVANGWNVPQFDHLTLTALTSNERIGCEIAPKLVAAGATSSQADENLMTVFHRIVRSGKADLVLTLLRCDPSAKAVLNTPYVDERGNAVYPVVSAIGPGHYSVLAVLLAFGVKLVPSESDYNHFRTIRKPHWYPEYSGDYLARARMPLEAAARRRDDVVSLLIGVGVEVNVPLGITKGAQSQYAPHHTLLDWIQSATHKARAVQSKPSEPDTGDALQEAARSLSGQSGWKGKAGKVILANVKARLPVLTASSNADKERKERAARDAQDYADMLEELLLSRGAKTGYEGKEKPTGEPQTRIWHNTVSNLPEHRRLDPQLRQISTPAAMAVRYDELYEACATGDNDKIQELCLLGTGSKTTEPPLQIVVQFGTNNATRTSRPVACTPLSLAISGRHWDTAKLILAIASAQHVAQPSKETASDLLGSAPRISLDDNNGDDDESDEDDEPERQEKPLDFVEIAKRTSAVQSQAGPKDLMKAILHWLKDDGTVTCGTVFTRAIQDDDFEAFIRIADMCNVYPDLMEDTLITVIVNDRHEMLDELIRRTGTGIKVSTDADKAEGDKPGGQKKAQKVYLGLTVHGKKRTDFAQIPGKRSRTKSRARSRKPVKPAHMPPLWHAASANACGVLRYLNGDRPLAAYRYYASTHSDERAQYLRRTADLPAVLPDWLGWTTNPFNESAVTAAVIGGELDAVQTLLELRPTQMTEALNAKIIFSGFNPVLAAANWAVTPELFDFLVNKGIPVTDIDHRGWNIFHLLAVHARQSHLKLMKHAISTLPQDVVEKMLMQQSRNRQYTPLALAVKRDLIDAVRILVEAKASPYLLRDVYGMIPLHVAIKGGRPKLTQLLIDAGPVEALYTEDGVGSTPLELAEVRGLRIVTHEGFPFRVAIPGACDFDAHQQLMRPNFNLARQEREVARLRTIVDELLKEGHLTAGTKLAIELQAFADRMGAKLAKARTEEDVQQEVENAQNAVEGETSPGKRTSEVENVPNNLETLEVVRRAIVARAAVHPRLLVHVLDVHNSVKKSLEVSAKPTWYYQMQQNKNELEPEAKGLKTQLKENSAMSFWQDHRGARIAPYATEDDMPQ</sequence>
<dbReference type="SMART" id="SM00248">
    <property type="entry name" value="ANK"/>
    <property type="match status" value="11"/>
</dbReference>
<accession>A0A1X6MUP0</accession>
<gene>
    <name evidence="5" type="ORF">POSPLADRAFT_1172219</name>
</gene>